<dbReference type="AlphaFoldDB" id="A0A4V5NFX3"/>
<accession>A0A4V5NFX3</accession>
<dbReference type="STRING" id="329884.A0A4V5NFX3"/>
<organism evidence="2 3">
    <name type="scientific">Friedmanniomyces simplex</name>
    <dbReference type="NCBI Taxonomy" id="329884"/>
    <lineage>
        <taxon>Eukaryota</taxon>
        <taxon>Fungi</taxon>
        <taxon>Dikarya</taxon>
        <taxon>Ascomycota</taxon>
        <taxon>Pezizomycotina</taxon>
        <taxon>Dothideomycetes</taxon>
        <taxon>Dothideomycetidae</taxon>
        <taxon>Mycosphaerellales</taxon>
        <taxon>Teratosphaeriaceae</taxon>
        <taxon>Friedmanniomyces</taxon>
    </lineage>
</organism>
<reference evidence="2 3" key="1">
    <citation type="submission" date="2017-03" db="EMBL/GenBank/DDBJ databases">
        <title>Genomes of endolithic fungi from Antarctica.</title>
        <authorList>
            <person name="Coleine C."/>
            <person name="Masonjones S."/>
            <person name="Stajich J.E."/>
        </authorList>
    </citation>
    <scope>NUCLEOTIDE SEQUENCE [LARGE SCALE GENOMIC DNA]</scope>
    <source>
        <strain evidence="2 3">CCFEE 5184</strain>
    </source>
</reference>
<sequence length="610" mass="68184">MAPIFASPDIAALVAAFAPASPTKERSSLVRSSSGNNLLDSRHVLKQFWGLLETSASRIRLVDLPARLGISGKIEWLLACYEGPVYYGREGQALLPEPEIDRIAKDVLDRSQDAVIDATFYASGKDISDRTLRDLLSQDRYNSIHWWQDPGNQIKQYLYSDEFASTVGGYIRSFVPAEGTEGKDLSQQFPSAPPQLLIGLAKDARTDVPPAGKWEVLNGRIVFVPEKHGADLAAKKQEARRAEIQRCTDELRTHGFTRIRDSAASPPDDANEDQHRSMVEQVKERYAGDVSNGGDPAELMAALVEIPLMDKDARLASILTSQRQLDQALETLRLTAPQETARIWHAREGNESPPNLRSLTLRSLHSELPAELPRVLLQSSYLSTVDSIVDSKIAELHTQDHSQFHNLLNERLLAPLALYAAGMATIREDTLKEHLEEFLGQHFRREIIPSLSATLQDERLLLDRSRRKDYEKFHQSSADAKYFSDISTAVTKLARKQRLPFPPDNTTLQTLKLSTLRNTLKVMRKFPRASDVLQNLVWILLACATDGLYTSAGRDTTRMIRQYQAIAEDVVIVTRLETWRDEVKAGNTDAEMVKEMRQLAEEAVGGLGGA</sequence>
<dbReference type="EMBL" id="NAJQ01000302">
    <property type="protein sequence ID" value="TKA72599.1"/>
    <property type="molecule type" value="Genomic_DNA"/>
</dbReference>
<name>A0A4V5NFX3_9PEZI</name>
<feature type="region of interest" description="Disordered" evidence="1">
    <location>
        <begin position="256"/>
        <end position="277"/>
    </location>
</feature>
<keyword evidence="3" id="KW-1185">Reference proteome</keyword>
<evidence type="ECO:0000313" key="2">
    <source>
        <dbReference type="EMBL" id="TKA72599.1"/>
    </source>
</evidence>
<evidence type="ECO:0000313" key="3">
    <source>
        <dbReference type="Proteomes" id="UP000309340"/>
    </source>
</evidence>
<comment type="caution">
    <text evidence="2">The sequence shown here is derived from an EMBL/GenBank/DDBJ whole genome shotgun (WGS) entry which is preliminary data.</text>
</comment>
<gene>
    <name evidence="2" type="ORF">B0A55_06419</name>
</gene>
<dbReference type="Proteomes" id="UP000309340">
    <property type="component" value="Unassembled WGS sequence"/>
</dbReference>
<evidence type="ECO:0000256" key="1">
    <source>
        <dbReference type="SAM" id="MobiDB-lite"/>
    </source>
</evidence>
<dbReference type="OrthoDB" id="3935714at2759"/>
<protein>
    <submittedName>
        <fullName evidence="2">Uncharacterized protein</fullName>
    </submittedName>
</protein>
<proteinExistence type="predicted"/>